<comment type="caution">
    <text evidence="1">The sequence shown here is derived from an EMBL/GenBank/DDBJ whole genome shotgun (WGS) entry which is preliminary data.</text>
</comment>
<proteinExistence type="predicted"/>
<dbReference type="RefSeq" id="WP_024997629.1">
    <property type="nucleotide sequence ID" value="NZ_ATZI01000008.1"/>
</dbReference>
<reference evidence="1 2" key="1">
    <citation type="journal article" date="2015" name="Microbes Environ.">
        <title>Distribution and evolution of nitrogen fixation genes in the phylum bacteroidetes.</title>
        <authorList>
            <person name="Inoue J."/>
            <person name="Oshima K."/>
            <person name="Suda W."/>
            <person name="Sakamoto M."/>
            <person name="Iino T."/>
            <person name="Noda S."/>
            <person name="Hongoh Y."/>
            <person name="Hattori M."/>
            <person name="Ohkuma M."/>
        </authorList>
    </citation>
    <scope>NUCLEOTIDE SEQUENCE [LARGE SCALE GENOMIC DNA]</scope>
    <source>
        <strain evidence="1 2">JCM 15093</strain>
    </source>
</reference>
<gene>
    <name evidence="1" type="ORF">JCM15093_3404</name>
</gene>
<dbReference type="AlphaFoldDB" id="A0A069D6X8"/>
<protein>
    <recommendedName>
        <fullName evidence="3">Lipoprotein</fullName>
    </recommendedName>
</protein>
<evidence type="ECO:0008006" key="3">
    <source>
        <dbReference type="Google" id="ProtNLM"/>
    </source>
</evidence>
<dbReference type="PROSITE" id="PS51257">
    <property type="entry name" value="PROKAR_LIPOPROTEIN"/>
    <property type="match status" value="1"/>
</dbReference>
<dbReference type="Proteomes" id="UP000027601">
    <property type="component" value="Unassembled WGS sequence"/>
</dbReference>
<keyword evidence="2" id="KW-1185">Reference proteome</keyword>
<accession>A0A069D6X8</accession>
<name>A0A069D6X8_9BACE</name>
<dbReference type="STRING" id="1121097.GCA_000428125_02086"/>
<organism evidence="1 2">
    <name type="scientific">Bacteroides graminisolvens DSM 19988 = JCM 15093</name>
    <dbReference type="NCBI Taxonomy" id="1121097"/>
    <lineage>
        <taxon>Bacteria</taxon>
        <taxon>Pseudomonadati</taxon>
        <taxon>Bacteroidota</taxon>
        <taxon>Bacteroidia</taxon>
        <taxon>Bacteroidales</taxon>
        <taxon>Bacteroidaceae</taxon>
        <taxon>Bacteroides</taxon>
    </lineage>
</organism>
<evidence type="ECO:0000313" key="2">
    <source>
        <dbReference type="Proteomes" id="UP000027601"/>
    </source>
</evidence>
<evidence type="ECO:0000313" key="1">
    <source>
        <dbReference type="EMBL" id="GAK38105.1"/>
    </source>
</evidence>
<sequence length="208" mass="24334">MKHLILIIISFLTLSCKGQNQEFVIYLSNFRSVELPLTVDRKTYSTIFYPNKINHEIIENLVKEFICNDSTNYSVNSTEYRYDYGVKFALGDYHVVLVHKQKYEGTTPYDFDLSEVVLIVYSKQGRILSSQSISKDNDGWISLTQITRENIEVQQIKILEFNKSEMNSKIETKVYQIARNGIINNIRTEPIKKGIVIWDEQIEDFKLK</sequence>
<dbReference type="EMBL" id="BAJS01000038">
    <property type="protein sequence ID" value="GAK38105.1"/>
    <property type="molecule type" value="Genomic_DNA"/>
</dbReference>